<evidence type="ECO:0000313" key="2">
    <source>
        <dbReference type="EnsemblMetazoa" id="MESCA009429-PA"/>
    </source>
</evidence>
<reference evidence="3" key="1">
    <citation type="submission" date="2013-02" db="EMBL/GenBank/DDBJ databases">
        <authorList>
            <person name="Hughes D."/>
        </authorList>
    </citation>
    <scope>NUCLEOTIDE SEQUENCE</scope>
    <source>
        <strain>Durham</strain>
        <strain evidence="3">NC isolate 2 -- Noor lab</strain>
    </source>
</reference>
<dbReference type="SUPFAM" id="SSF51069">
    <property type="entry name" value="Carbonic anhydrase"/>
    <property type="match status" value="1"/>
</dbReference>
<dbReference type="Proteomes" id="UP000015102">
    <property type="component" value="Unassembled WGS sequence"/>
</dbReference>
<sequence length="116" mass="13441">MKQDTKDTELHISIETKLFWEGLLMGRKCTPQNTDGCFFDYGIKFGPSNWKHMFPGAQGSFQSPINIRSTEASILKISERLIWNHYEDLPLTAQIENNGKTLIIRANYEFNKPTTW</sequence>
<proteinExistence type="predicted"/>
<accession>T1GZX0</accession>
<protein>
    <recommendedName>
        <fullName evidence="1">Alpha-carbonic anhydrase domain-containing protein</fullName>
    </recommendedName>
</protein>
<dbReference type="Gene3D" id="3.10.200.10">
    <property type="entry name" value="Alpha carbonic anhydrase"/>
    <property type="match status" value="1"/>
</dbReference>
<evidence type="ECO:0000313" key="3">
    <source>
        <dbReference type="Proteomes" id="UP000015102"/>
    </source>
</evidence>
<dbReference type="EMBL" id="CAQQ02388438">
    <property type="status" value="NOT_ANNOTATED_CDS"/>
    <property type="molecule type" value="Genomic_DNA"/>
</dbReference>
<keyword evidence="3" id="KW-1185">Reference proteome</keyword>
<dbReference type="EnsemblMetazoa" id="MESCA009429-RA">
    <property type="protein sequence ID" value="MESCA009429-PA"/>
    <property type="gene ID" value="MESCA009429"/>
</dbReference>
<dbReference type="AlphaFoldDB" id="T1GZX0"/>
<feature type="domain" description="Alpha-carbonic anhydrase" evidence="1">
    <location>
        <begin position="37"/>
        <end position="116"/>
    </location>
</feature>
<dbReference type="PROSITE" id="PS51144">
    <property type="entry name" value="ALPHA_CA_2"/>
    <property type="match status" value="1"/>
</dbReference>
<dbReference type="InterPro" id="IPR001148">
    <property type="entry name" value="CA_dom"/>
</dbReference>
<reference evidence="2" key="2">
    <citation type="submission" date="2015-06" db="UniProtKB">
        <authorList>
            <consortium name="EnsemblMetazoa"/>
        </authorList>
    </citation>
    <scope>IDENTIFICATION</scope>
</reference>
<dbReference type="EMBL" id="CAQQ02388439">
    <property type="status" value="NOT_ANNOTATED_CDS"/>
    <property type="molecule type" value="Genomic_DNA"/>
</dbReference>
<name>T1GZX0_MEGSC</name>
<dbReference type="STRING" id="36166.T1GZX0"/>
<dbReference type="HOGENOM" id="CLU_2099647_0_0_1"/>
<dbReference type="InterPro" id="IPR036398">
    <property type="entry name" value="CA_dom_sf"/>
</dbReference>
<dbReference type="Pfam" id="PF00194">
    <property type="entry name" value="Carb_anhydrase"/>
    <property type="match status" value="1"/>
</dbReference>
<evidence type="ECO:0000259" key="1">
    <source>
        <dbReference type="PROSITE" id="PS51144"/>
    </source>
</evidence>
<organism evidence="2 3">
    <name type="scientific">Megaselia scalaris</name>
    <name type="common">Humpbacked fly</name>
    <name type="synonym">Phora scalaris</name>
    <dbReference type="NCBI Taxonomy" id="36166"/>
    <lineage>
        <taxon>Eukaryota</taxon>
        <taxon>Metazoa</taxon>
        <taxon>Ecdysozoa</taxon>
        <taxon>Arthropoda</taxon>
        <taxon>Hexapoda</taxon>
        <taxon>Insecta</taxon>
        <taxon>Pterygota</taxon>
        <taxon>Neoptera</taxon>
        <taxon>Endopterygota</taxon>
        <taxon>Diptera</taxon>
        <taxon>Brachycera</taxon>
        <taxon>Muscomorpha</taxon>
        <taxon>Platypezoidea</taxon>
        <taxon>Phoridae</taxon>
        <taxon>Megaseliini</taxon>
        <taxon>Megaselia</taxon>
    </lineage>
</organism>